<protein>
    <submittedName>
        <fullName evidence="1">Uncharacterized protein</fullName>
    </submittedName>
</protein>
<evidence type="ECO:0000313" key="1">
    <source>
        <dbReference type="EMBL" id="TDL24299.1"/>
    </source>
</evidence>
<proteinExistence type="predicted"/>
<dbReference type="AlphaFoldDB" id="A0A4Y7QBR5"/>
<dbReference type="VEuPathDB" id="FungiDB:BD410DRAFT_786410"/>
<gene>
    <name evidence="1" type="ORF">BD410DRAFT_786410</name>
</gene>
<name>A0A4Y7QBR5_9AGAM</name>
<accession>A0A4Y7QBR5</accession>
<sequence length="84" mass="9703">MSSYMRSILSYAWWHPPQFLLLSSHTTCRTTPLHRYSDTNLKTKQPRVYGIVAIAIPFLIYSKEIGTDMGKGNLDAHSRIRCLF</sequence>
<reference evidence="1 2" key="1">
    <citation type="submission" date="2018-06" db="EMBL/GenBank/DDBJ databases">
        <title>A transcriptomic atlas of mushroom development highlights an independent origin of complex multicellularity.</title>
        <authorList>
            <consortium name="DOE Joint Genome Institute"/>
            <person name="Krizsan K."/>
            <person name="Almasi E."/>
            <person name="Merenyi Z."/>
            <person name="Sahu N."/>
            <person name="Viragh M."/>
            <person name="Koszo T."/>
            <person name="Mondo S."/>
            <person name="Kiss B."/>
            <person name="Balint B."/>
            <person name="Kues U."/>
            <person name="Barry K."/>
            <person name="Hegedus J.C."/>
            <person name="Henrissat B."/>
            <person name="Johnson J."/>
            <person name="Lipzen A."/>
            <person name="Ohm R."/>
            <person name="Nagy I."/>
            <person name="Pangilinan J."/>
            <person name="Yan J."/>
            <person name="Xiong Y."/>
            <person name="Grigoriev I.V."/>
            <person name="Hibbett D.S."/>
            <person name="Nagy L.G."/>
        </authorList>
    </citation>
    <scope>NUCLEOTIDE SEQUENCE [LARGE SCALE GENOMIC DNA]</scope>
    <source>
        <strain evidence="1 2">SZMC22713</strain>
    </source>
</reference>
<evidence type="ECO:0000313" key="2">
    <source>
        <dbReference type="Proteomes" id="UP000294933"/>
    </source>
</evidence>
<keyword evidence="2" id="KW-1185">Reference proteome</keyword>
<dbReference type="Proteomes" id="UP000294933">
    <property type="component" value="Unassembled WGS sequence"/>
</dbReference>
<dbReference type="EMBL" id="ML170167">
    <property type="protein sequence ID" value="TDL24299.1"/>
    <property type="molecule type" value="Genomic_DNA"/>
</dbReference>
<organism evidence="1 2">
    <name type="scientific">Rickenella mellea</name>
    <dbReference type="NCBI Taxonomy" id="50990"/>
    <lineage>
        <taxon>Eukaryota</taxon>
        <taxon>Fungi</taxon>
        <taxon>Dikarya</taxon>
        <taxon>Basidiomycota</taxon>
        <taxon>Agaricomycotina</taxon>
        <taxon>Agaricomycetes</taxon>
        <taxon>Hymenochaetales</taxon>
        <taxon>Rickenellaceae</taxon>
        <taxon>Rickenella</taxon>
    </lineage>
</organism>